<organism evidence="1">
    <name type="scientific">marine sediment metagenome</name>
    <dbReference type="NCBI Taxonomy" id="412755"/>
    <lineage>
        <taxon>unclassified sequences</taxon>
        <taxon>metagenomes</taxon>
        <taxon>ecological metagenomes</taxon>
    </lineage>
</organism>
<sequence length="122" mass="13783">MTHVFTNAREIVENGVDFWMSRCNCGHLEERKTEAACTGMMTQHVILEQERTESDPEVVKFCPRCGAGDLDALRFSPEEDEDAADSYPDKYFSASCKECFWTGSIIPDTSMVQSNIYEGHSN</sequence>
<dbReference type="EMBL" id="LAZR01024183">
    <property type="protein sequence ID" value="KKL76018.1"/>
    <property type="molecule type" value="Genomic_DNA"/>
</dbReference>
<dbReference type="AlphaFoldDB" id="A0A0F9EPH5"/>
<proteinExistence type="predicted"/>
<accession>A0A0F9EPH5</accession>
<reference evidence="1" key="1">
    <citation type="journal article" date="2015" name="Nature">
        <title>Complex archaea that bridge the gap between prokaryotes and eukaryotes.</title>
        <authorList>
            <person name="Spang A."/>
            <person name="Saw J.H."/>
            <person name="Jorgensen S.L."/>
            <person name="Zaremba-Niedzwiedzka K."/>
            <person name="Martijn J."/>
            <person name="Lind A.E."/>
            <person name="van Eijk R."/>
            <person name="Schleper C."/>
            <person name="Guy L."/>
            <person name="Ettema T.J."/>
        </authorList>
    </citation>
    <scope>NUCLEOTIDE SEQUENCE</scope>
</reference>
<comment type="caution">
    <text evidence="1">The sequence shown here is derived from an EMBL/GenBank/DDBJ whole genome shotgun (WGS) entry which is preliminary data.</text>
</comment>
<gene>
    <name evidence="1" type="ORF">LCGC14_2049040</name>
</gene>
<protein>
    <submittedName>
        <fullName evidence="1">Uncharacterized protein</fullName>
    </submittedName>
</protein>
<name>A0A0F9EPH5_9ZZZZ</name>
<evidence type="ECO:0000313" key="1">
    <source>
        <dbReference type="EMBL" id="KKL76018.1"/>
    </source>
</evidence>